<sequence length="92" mass="10203">MAQRQRGSTNLPAGEEAQKLNYLQPEILPVQVMVDVLKEIAIYRLFWLSLPETPNSPQSPKLAGTGGGVGWRKRGGPILYFYPVTDNAELYG</sequence>
<evidence type="ECO:0000313" key="1">
    <source>
        <dbReference type="EMBL" id="MPC27159.1"/>
    </source>
</evidence>
<protein>
    <submittedName>
        <fullName evidence="1">Uncharacterized protein</fullName>
    </submittedName>
</protein>
<dbReference type="OrthoDB" id="10071059at2759"/>
<gene>
    <name evidence="1" type="ORF">E2C01_020324</name>
</gene>
<name>A0A5B7E177_PORTR</name>
<comment type="caution">
    <text evidence="1">The sequence shown here is derived from an EMBL/GenBank/DDBJ whole genome shotgun (WGS) entry which is preliminary data.</text>
</comment>
<reference evidence="1 2" key="1">
    <citation type="submission" date="2019-05" db="EMBL/GenBank/DDBJ databases">
        <title>Another draft genome of Portunus trituberculatus and its Hox gene families provides insights of decapod evolution.</title>
        <authorList>
            <person name="Jeong J.-H."/>
            <person name="Song I."/>
            <person name="Kim S."/>
            <person name="Choi T."/>
            <person name="Kim D."/>
            <person name="Ryu S."/>
            <person name="Kim W."/>
        </authorList>
    </citation>
    <scope>NUCLEOTIDE SEQUENCE [LARGE SCALE GENOMIC DNA]</scope>
    <source>
        <tissue evidence="1">Muscle</tissue>
    </source>
</reference>
<dbReference type="EMBL" id="VSRR010001700">
    <property type="protein sequence ID" value="MPC27159.1"/>
    <property type="molecule type" value="Genomic_DNA"/>
</dbReference>
<keyword evidence="2" id="KW-1185">Reference proteome</keyword>
<accession>A0A5B7E177</accession>
<dbReference type="Proteomes" id="UP000324222">
    <property type="component" value="Unassembled WGS sequence"/>
</dbReference>
<organism evidence="1 2">
    <name type="scientific">Portunus trituberculatus</name>
    <name type="common">Swimming crab</name>
    <name type="synonym">Neptunus trituberculatus</name>
    <dbReference type="NCBI Taxonomy" id="210409"/>
    <lineage>
        <taxon>Eukaryota</taxon>
        <taxon>Metazoa</taxon>
        <taxon>Ecdysozoa</taxon>
        <taxon>Arthropoda</taxon>
        <taxon>Crustacea</taxon>
        <taxon>Multicrustacea</taxon>
        <taxon>Malacostraca</taxon>
        <taxon>Eumalacostraca</taxon>
        <taxon>Eucarida</taxon>
        <taxon>Decapoda</taxon>
        <taxon>Pleocyemata</taxon>
        <taxon>Brachyura</taxon>
        <taxon>Eubrachyura</taxon>
        <taxon>Portunoidea</taxon>
        <taxon>Portunidae</taxon>
        <taxon>Portuninae</taxon>
        <taxon>Portunus</taxon>
    </lineage>
</organism>
<evidence type="ECO:0000313" key="2">
    <source>
        <dbReference type="Proteomes" id="UP000324222"/>
    </source>
</evidence>
<dbReference type="AlphaFoldDB" id="A0A5B7E177"/>
<proteinExistence type="predicted"/>